<keyword evidence="1" id="KW-0472">Membrane</keyword>
<evidence type="ECO:0000313" key="3">
    <source>
        <dbReference type="Proteomes" id="UP000580250"/>
    </source>
</evidence>
<evidence type="ECO:0000313" key="2">
    <source>
        <dbReference type="EMBL" id="CAD2131464.1"/>
    </source>
</evidence>
<accession>A0A6V7TSE4</accession>
<protein>
    <submittedName>
        <fullName evidence="2">Uncharacterized protein</fullName>
    </submittedName>
</protein>
<proteinExistence type="predicted"/>
<sequence>MFSFFIQNSFIYLIVISNLFFLFFLLFFKRRLAINDKNKESWWSQASSKSEKSIPTALETKDKVILVPQIRQKLFTCREMSRRTVREATDSKRKFKPMKTAVSAAVGPLQKRRQKAKSAYRFCKVDTFRNNQWLFQCFDAFV</sequence>
<evidence type="ECO:0000256" key="1">
    <source>
        <dbReference type="SAM" id="Phobius"/>
    </source>
</evidence>
<gene>
    <name evidence="2" type="ORF">MENT_LOCUS3344</name>
</gene>
<dbReference type="Proteomes" id="UP000580250">
    <property type="component" value="Unassembled WGS sequence"/>
</dbReference>
<name>A0A6V7TSE4_MELEN</name>
<feature type="transmembrane region" description="Helical" evidence="1">
    <location>
        <begin position="6"/>
        <end position="28"/>
    </location>
</feature>
<organism evidence="2 3">
    <name type="scientific">Meloidogyne enterolobii</name>
    <name type="common">Root-knot nematode worm</name>
    <name type="synonym">Meloidogyne mayaguensis</name>
    <dbReference type="NCBI Taxonomy" id="390850"/>
    <lineage>
        <taxon>Eukaryota</taxon>
        <taxon>Metazoa</taxon>
        <taxon>Ecdysozoa</taxon>
        <taxon>Nematoda</taxon>
        <taxon>Chromadorea</taxon>
        <taxon>Rhabditida</taxon>
        <taxon>Tylenchina</taxon>
        <taxon>Tylenchomorpha</taxon>
        <taxon>Tylenchoidea</taxon>
        <taxon>Meloidogynidae</taxon>
        <taxon>Meloidogyninae</taxon>
        <taxon>Meloidogyne</taxon>
    </lineage>
</organism>
<keyword evidence="1" id="KW-0812">Transmembrane</keyword>
<dbReference type="AlphaFoldDB" id="A0A6V7TSE4"/>
<comment type="caution">
    <text evidence="2">The sequence shown here is derived from an EMBL/GenBank/DDBJ whole genome shotgun (WGS) entry which is preliminary data.</text>
</comment>
<reference evidence="2 3" key="1">
    <citation type="submission" date="2020-08" db="EMBL/GenBank/DDBJ databases">
        <authorList>
            <person name="Koutsovoulos G."/>
            <person name="Danchin GJ E."/>
        </authorList>
    </citation>
    <scope>NUCLEOTIDE SEQUENCE [LARGE SCALE GENOMIC DNA]</scope>
</reference>
<keyword evidence="1" id="KW-1133">Transmembrane helix</keyword>
<dbReference type="EMBL" id="CAJEWN010000010">
    <property type="protein sequence ID" value="CAD2131464.1"/>
    <property type="molecule type" value="Genomic_DNA"/>
</dbReference>